<accession>A0A853F0G2</accession>
<proteinExistence type="predicted"/>
<name>A0A853F0G2_9GAMM</name>
<evidence type="ECO:0000313" key="1">
    <source>
        <dbReference type="EMBL" id="NYT26441.1"/>
    </source>
</evidence>
<dbReference type="AlphaFoldDB" id="A0A853F0G2"/>
<comment type="caution">
    <text evidence="1">The sequence shown here is derived from an EMBL/GenBank/DDBJ whole genome shotgun (WGS) entry which is preliminary data.</text>
</comment>
<organism evidence="1 2">
    <name type="scientific">Candidatus Thiodubiliella endoseptemdiera</name>
    <dbReference type="NCBI Taxonomy" id="2738886"/>
    <lineage>
        <taxon>Bacteria</taxon>
        <taxon>Pseudomonadati</taxon>
        <taxon>Pseudomonadota</taxon>
        <taxon>Gammaproteobacteria</taxon>
        <taxon>Candidatus Pseudothioglobaceae</taxon>
        <taxon>Candidatus Thiodubiliella</taxon>
    </lineage>
</organism>
<sequence length="45" mass="5000">MAKINRLTRQINMDRLRRCAPCRPVICAVRADSRAVGSNGVAIMD</sequence>
<gene>
    <name evidence="1" type="ORF">H0A76_00115</name>
</gene>
<dbReference type="EMBL" id="JACCHT010000001">
    <property type="protein sequence ID" value="NYT26441.1"/>
    <property type="molecule type" value="Genomic_DNA"/>
</dbReference>
<protein>
    <submittedName>
        <fullName evidence="1">Uncharacterized protein</fullName>
    </submittedName>
</protein>
<dbReference type="Proteomes" id="UP000568751">
    <property type="component" value="Unassembled WGS sequence"/>
</dbReference>
<evidence type="ECO:0000313" key="2">
    <source>
        <dbReference type="Proteomes" id="UP000568751"/>
    </source>
</evidence>
<reference evidence="1 2" key="1">
    <citation type="submission" date="2020-05" db="EMBL/GenBank/DDBJ databases">
        <title>Horizontal transmission and recombination maintain forever young bacterial symbiont genomes.</title>
        <authorList>
            <person name="Russell S.L."/>
            <person name="Pepper-Tunick E."/>
            <person name="Svedberg J."/>
            <person name="Byrne A."/>
            <person name="Ruelas Castillo J."/>
            <person name="Vollmers C."/>
            <person name="Beinart R.A."/>
            <person name="Corbett-Detig R."/>
        </authorList>
    </citation>
    <scope>NUCLEOTIDE SEQUENCE [LARGE SCALE GENOMIC DNA]</scope>
    <source>
        <strain evidence="1">455</strain>
    </source>
</reference>